<keyword evidence="3" id="KW-1185">Reference proteome</keyword>
<dbReference type="CDD" id="cd04301">
    <property type="entry name" value="NAT_SF"/>
    <property type="match status" value="1"/>
</dbReference>
<sequence>MEAILKQLETQDLKKLWKEAFVNHNIHRSDEYYDLCEKENQNGKRVTLLAFINHELAGVSHLKYESDYPYFKNHSIPEINDLNVFPEYQRRGIANQLINEFEMIVNRKYNWIGIGVGLFKDYGAAQRIYCRRGFIPDGNGIMYNDKEVAPGDVVRVDDDLNLYFIKELNKNLL</sequence>
<reference evidence="2 3" key="1">
    <citation type="submission" date="2019-03" db="EMBL/GenBank/DDBJ databases">
        <authorList>
            <person name="Kim M.K.M."/>
        </authorList>
    </citation>
    <scope>NUCLEOTIDE SEQUENCE [LARGE SCALE GENOMIC DNA]</scope>
    <source>
        <strain evidence="2 3">18JY21-1</strain>
    </source>
</reference>
<evidence type="ECO:0000313" key="3">
    <source>
        <dbReference type="Proteomes" id="UP000295418"/>
    </source>
</evidence>
<dbReference type="GO" id="GO:0016747">
    <property type="term" value="F:acyltransferase activity, transferring groups other than amino-acyl groups"/>
    <property type="evidence" value="ECO:0007669"/>
    <property type="project" value="InterPro"/>
</dbReference>
<dbReference type="Proteomes" id="UP000295418">
    <property type="component" value="Unassembled WGS sequence"/>
</dbReference>
<dbReference type="PROSITE" id="PS51186">
    <property type="entry name" value="GNAT"/>
    <property type="match status" value="1"/>
</dbReference>
<dbReference type="Gene3D" id="3.40.630.30">
    <property type="match status" value="1"/>
</dbReference>
<dbReference type="Pfam" id="PF00583">
    <property type="entry name" value="Acetyltransf_1"/>
    <property type="match status" value="1"/>
</dbReference>
<evidence type="ECO:0000259" key="1">
    <source>
        <dbReference type="PROSITE" id="PS51186"/>
    </source>
</evidence>
<dbReference type="AlphaFoldDB" id="A0A4R4E1A7"/>
<dbReference type="OrthoDB" id="9803772at2"/>
<evidence type="ECO:0000313" key="2">
    <source>
        <dbReference type="EMBL" id="TCZ71838.1"/>
    </source>
</evidence>
<dbReference type="InterPro" id="IPR000182">
    <property type="entry name" value="GNAT_dom"/>
</dbReference>
<gene>
    <name evidence="2" type="ORF">E0485_22490</name>
</gene>
<feature type="domain" description="N-acetyltransferase" evidence="1">
    <location>
        <begin position="3"/>
        <end position="169"/>
    </location>
</feature>
<dbReference type="SUPFAM" id="SSF55729">
    <property type="entry name" value="Acyl-CoA N-acyltransferases (Nat)"/>
    <property type="match status" value="1"/>
</dbReference>
<keyword evidence="2" id="KW-0808">Transferase</keyword>
<dbReference type="InterPro" id="IPR016181">
    <property type="entry name" value="Acyl_CoA_acyltransferase"/>
</dbReference>
<dbReference type="RefSeq" id="WP_132420300.1">
    <property type="nucleotide sequence ID" value="NZ_SKFG01000040.1"/>
</dbReference>
<proteinExistence type="predicted"/>
<organism evidence="2 3">
    <name type="scientific">Paenibacillus albiflavus</name>
    <dbReference type="NCBI Taxonomy" id="2545760"/>
    <lineage>
        <taxon>Bacteria</taxon>
        <taxon>Bacillati</taxon>
        <taxon>Bacillota</taxon>
        <taxon>Bacilli</taxon>
        <taxon>Bacillales</taxon>
        <taxon>Paenibacillaceae</taxon>
        <taxon>Paenibacillus</taxon>
    </lineage>
</organism>
<accession>A0A4R4E1A7</accession>
<protein>
    <submittedName>
        <fullName evidence="2">GNAT family N-acetyltransferase</fullName>
    </submittedName>
</protein>
<dbReference type="EMBL" id="SKFG01000040">
    <property type="protein sequence ID" value="TCZ71838.1"/>
    <property type="molecule type" value="Genomic_DNA"/>
</dbReference>
<comment type="caution">
    <text evidence="2">The sequence shown here is derived from an EMBL/GenBank/DDBJ whole genome shotgun (WGS) entry which is preliminary data.</text>
</comment>
<name>A0A4R4E1A7_9BACL</name>